<dbReference type="Proteomes" id="UP000275749">
    <property type="component" value="Unassembled WGS sequence"/>
</dbReference>
<reference evidence="1 2" key="1">
    <citation type="submission" date="2018-11" db="EMBL/GenBank/DDBJ databases">
        <title>Sequencing the genomes of 1000 actinobacteria strains.</title>
        <authorList>
            <person name="Klenk H.-P."/>
        </authorList>
    </citation>
    <scope>NUCLEOTIDE SEQUENCE [LARGE SCALE GENOMIC DNA]</scope>
    <source>
        <strain evidence="1 2">DSM 10546</strain>
    </source>
</reference>
<name>A0A3N1ZVD5_9ACTN</name>
<proteinExistence type="predicted"/>
<sequence length="77" mass="8505">MLEDYSGIQTFDICRGSDGRILSVYERMAKDPGTDGNLARCQRMSGALYAAGHLWDKRATVVFLCVAKGDVAFWAPM</sequence>
<evidence type="ECO:0000313" key="1">
    <source>
        <dbReference type="EMBL" id="ROR54427.1"/>
    </source>
</evidence>
<accession>A0A3N1ZVD5</accession>
<gene>
    <name evidence="1" type="ORF">EDD41_1634</name>
</gene>
<protein>
    <submittedName>
        <fullName evidence="1">Uncharacterized protein</fullName>
    </submittedName>
</protein>
<dbReference type="AlphaFoldDB" id="A0A3N1ZVD5"/>
<evidence type="ECO:0000313" key="2">
    <source>
        <dbReference type="Proteomes" id="UP000275749"/>
    </source>
</evidence>
<organism evidence="1 2">
    <name type="scientific">Luteococcus japonicus</name>
    <dbReference type="NCBI Taxonomy" id="33984"/>
    <lineage>
        <taxon>Bacteria</taxon>
        <taxon>Bacillati</taxon>
        <taxon>Actinomycetota</taxon>
        <taxon>Actinomycetes</taxon>
        <taxon>Propionibacteriales</taxon>
        <taxon>Propionibacteriaceae</taxon>
        <taxon>Luteococcus</taxon>
    </lineage>
</organism>
<dbReference type="EMBL" id="RKHG01000001">
    <property type="protein sequence ID" value="ROR54427.1"/>
    <property type="molecule type" value="Genomic_DNA"/>
</dbReference>
<comment type="caution">
    <text evidence="1">The sequence shown here is derived from an EMBL/GenBank/DDBJ whole genome shotgun (WGS) entry which is preliminary data.</text>
</comment>